<dbReference type="OrthoDB" id="1960892at2759"/>
<reference evidence="2" key="1">
    <citation type="submission" date="2021-01" db="EMBL/GenBank/DDBJ databases">
        <title>Adiantum capillus-veneris genome.</title>
        <authorList>
            <person name="Fang Y."/>
            <person name="Liao Q."/>
        </authorList>
    </citation>
    <scope>NUCLEOTIDE SEQUENCE</scope>
    <source>
        <strain evidence="2">H3</strain>
        <tissue evidence="2">Leaf</tissue>
    </source>
</reference>
<proteinExistence type="predicted"/>
<protein>
    <submittedName>
        <fullName evidence="2">Uncharacterized protein</fullName>
    </submittedName>
</protein>
<evidence type="ECO:0000256" key="1">
    <source>
        <dbReference type="SAM" id="MobiDB-lite"/>
    </source>
</evidence>
<dbReference type="AlphaFoldDB" id="A0A9D4UFD5"/>
<name>A0A9D4UFD5_ADICA</name>
<organism evidence="2 3">
    <name type="scientific">Adiantum capillus-veneris</name>
    <name type="common">Maidenhair fern</name>
    <dbReference type="NCBI Taxonomy" id="13818"/>
    <lineage>
        <taxon>Eukaryota</taxon>
        <taxon>Viridiplantae</taxon>
        <taxon>Streptophyta</taxon>
        <taxon>Embryophyta</taxon>
        <taxon>Tracheophyta</taxon>
        <taxon>Polypodiopsida</taxon>
        <taxon>Polypodiidae</taxon>
        <taxon>Polypodiales</taxon>
        <taxon>Pteridineae</taxon>
        <taxon>Pteridaceae</taxon>
        <taxon>Vittarioideae</taxon>
        <taxon>Adiantum</taxon>
    </lineage>
</organism>
<evidence type="ECO:0000313" key="2">
    <source>
        <dbReference type="EMBL" id="KAI5066875.1"/>
    </source>
</evidence>
<dbReference type="Proteomes" id="UP000886520">
    <property type="component" value="Chromosome 17"/>
</dbReference>
<gene>
    <name evidence="2" type="ORF">GOP47_0017403</name>
</gene>
<accession>A0A9D4UFD5</accession>
<dbReference type="EMBL" id="JABFUD020000017">
    <property type="protein sequence ID" value="KAI5066875.1"/>
    <property type="molecule type" value="Genomic_DNA"/>
</dbReference>
<comment type="caution">
    <text evidence="2">The sequence shown here is derived from an EMBL/GenBank/DDBJ whole genome shotgun (WGS) entry which is preliminary data.</text>
</comment>
<evidence type="ECO:0000313" key="3">
    <source>
        <dbReference type="Proteomes" id="UP000886520"/>
    </source>
</evidence>
<feature type="region of interest" description="Disordered" evidence="1">
    <location>
        <begin position="199"/>
        <end position="224"/>
    </location>
</feature>
<sequence>MHSSRWGIFDPPALLPSAPSGFLLLLCGEIKEHLLTLGVPRVFLDITLIINLTRCKLYKNPYAIFQVTDLDCTYSAIRQEIVQDGIVSQEFDFVIKDEDDDELCTLNSTQEERWQIENKTVGIKRLVSTGEQSGLSKRVCRSVNDTKEDSAMDVVEEGCERVQNFEGGEVQGNNMLKSLLLTRSSLALWKAQCEKTRKKLRERNPPRDDNFELATEDVNNNPVI</sequence>
<keyword evidence="3" id="KW-1185">Reference proteome</keyword>